<dbReference type="InterPro" id="IPR002528">
    <property type="entry name" value="MATE_fam"/>
</dbReference>
<keyword evidence="5 6" id="KW-0472">Membrane</keyword>
<evidence type="ECO:0000313" key="7">
    <source>
        <dbReference type="EMBL" id="GAI09239.1"/>
    </source>
</evidence>
<evidence type="ECO:0000256" key="5">
    <source>
        <dbReference type="ARBA" id="ARBA00023136"/>
    </source>
</evidence>
<feature type="transmembrane region" description="Helical" evidence="6">
    <location>
        <begin position="80"/>
        <end position="104"/>
    </location>
</feature>
<feature type="transmembrane region" description="Helical" evidence="6">
    <location>
        <begin position="53"/>
        <end position="74"/>
    </location>
</feature>
<comment type="subcellular location">
    <subcellularLocation>
        <location evidence="1">Cell membrane</location>
        <topology evidence="1">Multi-pass membrane protein</topology>
    </subcellularLocation>
</comment>
<feature type="non-terminal residue" evidence="7">
    <location>
        <position position="1"/>
    </location>
</feature>
<sequence length="243" mass="26265">SFGVVASWGIAIGIAVAVSLFLFLPKVQNRYKPVPTLNLSPIKGMVQYSGGNYLASLLTVAPPLVLPIMVVNLLGPVQNAYFYIAWMIAGLLFAIPVSVSQSLFAEGSHFNDKLRENTIKSVKFTFLLSVPAVILLVLAGKWLLLAFGQSYVANALMLLSIIAISSLPLGINYIYASILRVTHRIKELVTIWGFIAIAVLVTSYLIIPITGIIGIGYAWLGAQGIAAIYALSALRLRLVHYCS</sequence>
<feature type="transmembrane region" description="Helical" evidence="6">
    <location>
        <begin position="188"/>
        <end position="207"/>
    </location>
</feature>
<dbReference type="GO" id="GO:0042910">
    <property type="term" value="F:xenobiotic transmembrane transporter activity"/>
    <property type="evidence" value="ECO:0007669"/>
    <property type="project" value="InterPro"/>
</dbReference>
<feature type="transmembrane region" description="Helical" evidence="6">
    <location>
        <begin position="213"/>
        <end position="234"/>
    </location>
</feature>
<dbReference type="Pfam" id="PF01554">
    <property type="entry name" value="MatE"/>
    <property type="match status" value="1"/>
</dbReference>
<feature type="transmembrane region" description="Helical" evidence="6">
    <location>
        <begin position="6"/>
        <end position="24"/>
    </location>
</feature>
<dbReference type="EMBL" id="BARV01004947">
    <property type="protein sequence ID" value="GAI09239.1"/>
    <property type="molecule type" value="Genomic_DNA"/>
</dbReference>
<accession>X1MS61</accession>
<keyword evidence="2" id="KW-1003">Cell membrane</keyword>
<keyword evidence="3 6" id="KW-0812">Transmembrane</keyword>
<evidence type="ECO:0000256" key="3">
    <source>
        <dbReference type="ARBA" id="ARBA00022692"/>
    </source>
</evidence>
<comment type="caution">
    <text evidence="7">The sequence shown here is derived from an EMBL/GenBank/DDBJ whole genome shotgun (WGS) entry which is preliminary data.</text>
</comment>
<dbReference type="GO" id="GO:0015297">
    <property type="term" value="F:antiporter activity"/>
    <property type="evidence" value="ECO:0007669"/>
    <property type="project" value="InterPro"/>
</dbReference>
<name>X1MS61_9ZZZZ</name>
<dbReference type="InterPro" id="IPR050833">
    <property type="entry name" value="Poly_Biosynth_Transport"/>
</dbReference>
<dbReference type="GO" id="GO:0005886">
    <property type="term" value="C:plasma membrane"/>
    <property type="evidence" value="ECO:0007669"/>
    <property type="project" value="UniProtKB-SubCell"/>
</dbReference>
<dbReference type="AlphaFoldDB" id="X1MS61"/>
<gene>
    <name evidence="7" type="ORF">S06H3_10601</name>
</gene>
<feature type="transmembrane region" description="Helical" evidence="6">
    <location>
        <begin position="151"/>
        <end position="176"/>
    </location>
</feature>
<keyword evidence="4 6" id="KW-1133">Transmembrane helix</keyword>
<evidence type="ECO:0000256" key="6">
    <source>
        <dbReference type="SAM" id="Phobius"/>
    </source>
</evidence>
<organism evidence="7">
    <name type="scientific">marine sediment metagenome</name>
    <dbReference type="NCBI Taxonomy" id="412755"/>
    <lineage>
        <taxon>unclassified sequences</taxon>
        <taxon>metagenomes</taxon>
        <taxon>ecological metagenomes</taxon>
    </lineage>
</organism>
<proteinExistence type="predicted"/>
<protein>
    <submittedName>
        <fullName evidence="7">Uncharacterized protein</fullName>
    </submittedName>
</protein>
<reference evidence="7" key="1">
    <citation type="journal article" date="2014" name="Front. Microbiol.">
        <title>High frequency of phylogenetically diverse reductive dehalogenase-homologous genes in deep subseafloor sedimentary metagenomes.</title>
        <authorList>
            <person name="Kawai M."/>
            <person name="Futagami T."/>
            <person name="Toyoda A."/>
            <person name="Takaki Y."/>
            <person name="Nishi S."/>
            <person name="Hori S."/>
            <person name="Arai W."/>
            <person name="Tsubouchi T."/>
            <person name="Morono Y."/>
            <person name="Uchiyama I."/>
            <person name="Ito T."/>
            <person name="Fujiyama A."/>
            <person name="Inagaki F."/>
            <person name="Takami H."/>
        </authorList>
    </citation>
    <scope>NUCLEOTIDE SEQUENCE</scope>
    <source>
        <strain evidence="7">Expedition CK06-06</strain>
    </source>
</reference>
<evidence type="ECO:0000256" key="4">
    <source>
        <dbReference type="ARBA" id="ARBA00022989"/>
    </source>
</evidence>
<feature type="transmembrane region" description="Helical" evidence="6">
    <location>
        <begin position="124"/>
        <end position="145"/>
    </location>
</feature>
<evidence type="ECO:0000256" key="1">
    <source>
        <dbReference type="ARBA" id="ARBA00004651"/>
    </source>
</evidence>
<evidence type="ECO:0000256" key="2">
    <source>
        <dbReference type="ARBA" id="ARBA00022475"/>
    </source>
</evidence>
<dbReference type="PANTHER" id="PTHR30250:SF11">
    <property type="entry name" value="O-ANTIGEN TRANSPORTER-RELATED"/>
    <property type="match status" value="1"/>
</dbReference>
<dbReference type="PANTHER" id="PTHR30250">
    <property type="entry name" value="PST FAMILY PREDICTED COLANIC ACID TRANSPORTER"/>
    <property type="match status" value="1"/>
</dbReference>